<accession>A0A1E3QP57</accession>
<gene>
    <name evidence="1" type="ORF">BABINDRAFT_154129</name>
</gene>
<proteinExistence type="predicted"/>
<sequence>MEVVFGELSTNRHPPNPHTSVLDMQIFWRRMSRAYLENGNYKCGYQGKTKRATQNQGVLVDLAVLKGRRLGERT</sequence>
<dbReference type="RefSeq" id="XP_018984190.1">
    <property type="nucleotide sequence ID" value="XM_019127259.1"/>
</dbReference>
<keyword evidence="2" id="KW-1185">Reference proteome</keyword>
<organism evidence="1 2">
    <name type="scientific">Babjeviella inositovora NRRL Y-12698</name>
    <dbReference type="NCBI Taxonomy" id="984486"/>
    <lineage>
        <taxon>Eukaryota</taxon>
        <taxon>Fungi</taxon>
        <taxon>Dikarya</taxon>
        <taxon>Ascomycota</taxon>
        <taxon>Saccharomycotina</taxon>
        <taxon>Pichiomycetes</taxon>
        <taxon>Serinales incertae sedis</taxon>
        <taxon>Babjeviella</taxon>
    </lineage>
</organism>
<dbReference type="Proteomes" id="UP000094336">
    <property type="component" value="Unassembled WGS sequence"/>
</dbReference>
<name>A0A1E3QP57_9ASCO</name>
<evidence type="ECO:0000313" key="1">
    <source>
        <dbReference type="EMBL" id="ODQ78862.1"/>
    </source>
</evidence>
<dbReference type="GeneID" id="30145112"/>
<protein>
    <submittedName>
        <fullName evidence="1">Uncharacterized protein</fullName>
    </submittedName>
</protein>
<dbReference type="AlphaFoldDB" id="A0A1E3QP57"/>
<reference evidence="2" key="1">
    <citation type="submission" date="2016-05" db="EMBL/GenBank/DDBJ databases">
        <title>Comparative genomics of biotechnologically important yeasts.</title>
        <authorList>
            <consortium name="DOE Joint Genome Institute"/>
            <person name="Riley R."/>
            <person name="Haridas S."/>
            <person name="Wolfe K.H."/>
            <person name="Lopes M.R."/>
            <person name="Hittinger C.T."/>
            <person name="Goker M."/>
            <person name="Salamov A."/>
            <person name="Wisecaver J."/>
            <person name="Long T.M."/>
            <person name="Aerts A.L."/>
            <person name="Barry K."/>
            <person name="Choi C."/>
            <person name="Clum A."/>
            <person name="Coughlan A.Y."/>
            <person name="Deshpande S."/>
            <person name="Douglass A.P."/>
            <person name="Hanson S.J."/>
            <person name="Klenk H.-P."/>
            <person name="Labutti K."/>
            <person name="Lapidus A."/>
            <person name="Lindquist E."/>
            <person name="Lipzen A."/>
            <person name="Meier-Kolthoff J.P."/>
            <person name="Ohm R.A."/>
            <person name="Otillar R.P."/>
            <person name="Pangilinan J."/>
            <person name="Peng Y."/>
            <person name="Rokas A."/>
            <person name="Rosa C.A."/>
            <person name="Scheuner C."/>
            <person name="Sibirny A.A."/>
            <person name="Slot J.C."/>
            <person name="Stielow J.B."/>
            <person name="Sun H."/>
            <person name="Kurtzman C.P."/>
            <person name="Blackwell M."/>
            <person name="Grigoriev I.V."/>
            <person name="Jeffries T.W."/>
        </authorList>
    </citation>
    <scope>NUCLEOTIDE SEQUENCE [LARGE SCALE GENOMIC DNA]</scope>
    <source>
        <strain evidence="2">NRRL Y-12698</strain>
    </source>
</reference>
<dbReference type="EMBL" id="KV454434">
    <property type="protein sequence ID" value="ODQ78862.1"/>
    <property type="molecule type" value="Genomic_DNA"/>
</dbReference>
<evidence type="ECO:0000313" key="2">
    <source>
        <dbReference type="Proteomes" id="UP000094336"/>
    </source>
</evidence>